<feature type="compositionally biased region" description="Basic and acidic residues" evidence="1">
    <location>
        <begin position="780"/>
        <end position="791"/>
    </location>
</feature>
<comment type="caution">
    <text evidence="2">The sequence shown here is derived from an EMBL/GenBank/DDBJ whole genome shotgun (WGS) entry which is preliminary data.</text>
</comment>
<organism evidence="2 3">
    <name type="scientific">Babesia caballi</name>
    <dbReference type="NCBI Taxonomy" id="5871"/>
    <lineage>
        <taxon>Eukaryota</taxon>
        <taxon>Sar</taxon>
        <taxon>Alveolata</taxon>
        <taxon>Apicomplexa</taxon>
        <taxon>Aconoidasida</taxon>
        <taxon>Piroplasmida</taxon>
        <taxon>Babesiidae</taxon>
        <taxon>Babesia</taxon>
    </lineage>
</organism>
<dbReference type="GeneID" id="94194435"/>
<protein>
    <submittedName>
        <fullName evidence="2">Uncharacterized protein</fullName>
    </submittedName>
</protein>
<feature type="region of interest" description="Disordered" evidence="1">
    <location>
        <begin position="146"/>
        <end position="193"/>
    </location>
</feature>
<dbReference type="AlphaFoldDB" id="A0AAV4LWW3"/>
<proteinExistence type="predicted"/>
<name>A0AAV4LWW3_BABCB</name>
<sequence>MVYPGGHSGWSVEFTPEQDAAARSKHAEALSGATESSKDDESAISVVPGLHCGPAGRRTLLKWIEDNYKLRKKAHHANPGVLACRMWQESQGFSDPVAKAIVDLLRLNGVPANVTYREVFQNHLCKLLSTLITKSADDKERCVSACASNSPPQADGTRGENGRHVPGHADTAAAVRRAQQARRNTAGSHGEAAGQHELGPALLQGEHIHGRPTLYVLRQIAPIGVKRKILAASPEKLYEAIVPLIEDALFLLDLGILEDDMRSNRLYGGYEADYRAIIAEIVALIGPPQTQAARIVYFLVQQTLRVMFARSVLTVKSVATTHDKNKEIDYGVWFGRFQFEAVRLQVDAAAADDPFAVYRRYAEVSVGLLYNLERNADETVRSVGEMRYSGNGCWNLSAVRHSITTAYEAAYMVPAAEMQAMEPFIGLAQLISSIGDRSAPDLPTDMLHSLAKPRKEKAQHLKIRVGTECCCADTEQDDMELFDVAFMLSHPVVVNRVLAHVLHYVNETSAVLVSAQNEIGDWISLLSLGKRVQLPHQRRLGLSAHYIVGCKFLLEAELQFSGESPGFGYLRQVEQACFCRSFLKASKSAGKPVSLAKLLSYVYPVDKVLPPADRDLPPFVSNLLTLKPLQPEAARASASDKGDITFHQLLLLYLPRVSVDRLKVFIAQCATFYGTVAPRDTNDASDIKEAPNVLRNILGAFRELNCDPREHIQRMAAALQKQSEGGARHARQLVERLHGKFKFVNSTVMGVLLATSNITDLFMKLVSRAPRRPQPADGGENSRRLRGAEARKVRRQACSVREDKADERRVPQGARRLLLALPHAGGLLLDEPAGVRLAHGLHRQRRQTGAAVRLPPALRAGSQARRVAGDAAPPRQPPQVNNASHRVHLARRLGEQLFSGQENARKLAKYTTACDYIERAYHAGGPGEPPGPGDENAGPEAKRRKRTPHT</sequence>
<evidence type="ECO:0000313" key="3">
    <source>
        <dbReference type="Proteomes" id="UP001497744"/>
    </source>
</evidence>
<evidence type="ECO:0000313" key="2">
    <source>
        <dbReference type="EMBL" id="GIX62954.1"/>
    </source>
</evidence>
<feature type="region of interest" description="Disordered" evidence="1">
    <location>
        <begin position="920"/>
        <end position="950"/>
    </location>
</feature>
<evidence type="ECO:0000256" key="1">
    <source>
        <dbReference type="SAM" id="MobiDB-lite"/>
    </source>
</evidence>
<feature type="region of interest" description="Disordered" evidence="1">
    <location>
        <begin position="770"/>
        <end position="807"/>
    </location>
</feature>
<accession>A0AAV4LWW3</accession>
<dbReference type="RefSeq" id="XP_067715023.1">
    <property type="nucleotide sequence ID" value="XM_067858922.1"/>
</dbReference>
<dbReference type="Proteomes" id="UP001497744">
    <property type="component" value="Unassembled WGS sequence"/>
</dbReference>
<keyword evidence="3" id="KW-1185">Reference proteome</keyword>
<dbReference type="EMBL" id="BPLF01000002">
    <property type="protein sequence ID" value="GIX62954.1"/>
    <property type="molecule type" value="Genomic_DNA"/>
</dbReference>
<feature type="region of interest" description="Disordered" evidence="1">
    <location>
        <begin position="21"/>
        <end position="41"/>
    </location>
</feature>
<feature type="region of interest" description="Disordered" evidence="1">
    <location>
        <begin position="862"/>
        <end position="883"/>
    </location>
</feature>
<reference evidence="2 3" key="1">
    <citation type="submission" date="2021-06" db="EMBL/GenBank/DDBJ databases">
        <title>Genome sequence of Babesia caballi.</title>
        <authorList>
            <person name="Yamagishi J."/>
            <person name="Kidaka T."/>
            <person name="Ochi A."/>
        </authorList>
    </citation>
    <scope>NUCLEOTIDE SEQUENCE [LARGE SCALE GENOMIC DNA]</scope>
    <source>
        <strain evidence="2">USDA-D6B2</strain>
    </source>
</reference>
<gene>
    <name evidence="2" type="ORF">BcabD6B2_23890</name>
</gene>
<feature type="compositionally biased region" description="Low complexity" evidence="1">
    <location>
        <begin position="169"/>
        <end position="186"/>
    </location>
</feature>